<protein>
    <submittedName>
        <fullName evidence="1">RE33781p</fullName>
    </submittedName>
</protein>
<sequence length="36" mass="4227">MQWHNKEAPCNSSNNNTKTIEVQCEHIFANPKKKKK</sequence>
<name>D9PTW6_DROME</name>
<dbReference type="AlphaFoldDB" id="D9PTW6"/>
<dbReference type="EMBL" id="BT125125">
    <property type="protein sequence ID" value="ADM07131.1"/>
    <property type="molecule type" value="mRNA"/>
</dbReference>
<evidence type="ECO:0000313" key="1">
    <source>
        <dbReference type="EMBL" id="ADM07131.1"/>
    </source>
</evidence>
<feature type="non-terminal residue" evidence="1">
    <location>
        <position position="36"/>
    </location>
</feature>
<reference evidence="1" key="1">
    <citation type="submission" date="2010-08" db="EMBL/GenBank/DDBJ databases">
        <authorList>
            <person name="Carlson J."/>
            <person name="Booth B."/>
            <person name="Frise E."/>
            <person name="Park S."/>
            <person name="Wan K."/>
            <person name="Yu C."/>
            <person name="Celniker S."/>
        </authorList>
    </citation>
    <scope>NUCLEOTIDE SEQUENCE</scope>
    <source>
        <strain evidence="1">Berkeley</strain>
    </source>
</reference>
<organism evidence="1">
    <name type="scientific">Drosophila melanogaster</name>
    <name type="common">Fruit fly</name>
    <dbReference type="NCBI Taxonomy" id="7227"/>
    <lineage>
        <taxon>Eukaryota</taxon>
        <taxon>Metazoa</taxon>
        <taxon>Ecdysozoa</taxon>
        <taxon>Arthropoda</taxon>
        <taxon>Hexapoda</taxon>
        <taxon>Insecta</taxon>
        <taxon>Pterygota</taxon>
        <taxon>Neoptera</taxon>
        <taxon>Endopterygota</taxon>
        <taxon>Diptera</taxon>
        <taxon>Brachycera</taxon>
        <taxon>Muscomorpha</taxon>
        <taxon>Ephydroidea</taxon>
        <taxon>Drosophilidae</taxon>
        <taxon>Drosophila</taxon>
        <taxon>Sophophora</taxon>
    </lineage>
</organism>
<proteinExistence type="evidence at transcript level"/>
<accession>D9PTW6</accession>